<evidence type="ECO:0000256" key="3">
    <source>
        <dbReference type="ARBA" id="ARBA00023155"/>
    </source>
</evidence>
<dbReference type="InterPro" id="IPR001356">
    <property type="entry name" value="HD"/>
</dbReference>
<gene>
    <name evidence="7" type="ORF">KIK155_LOCUS21257</name>
</gene>
<sequence>MDINSLNCYLMHTNKDLIYSHPLFPLLAILFDKCELATNSASLLGTINEDIVEFTKQLNKEQLQCYRSNPEMDNLMIQAVQILRFHLLEIEKVHELCDNFCQKYINLLKGKMPMDMVMDNTKSEAEEDEEEESIISNDDIKTICVLPVKTQYVSPQMSVTDDMSENFESDPCEENDDIPQRRQKKRGIFPKSATSLMRAWLFQHLSHPYPSEEQKKIFARETNLNILQVNNWFINARRRIVQPMIDQSNRAAMMGTVCNDYLPTNPYPTIDPSRAAYEFQTNLYDDLARTSAYRSPPIPIYASMYPNSFFSAVTDPSNTLLSTHYGISPSSYHGQEH</sequence>
<dbReference type="GO" id="GO:0005634">
    <property type="term" value="C:nucleus"/>
    <property type="evidence" value="ECO:0007669"/>
    <property type="project" value="UniProtKB-SubCell"/>
</dbReference>
<dbReference type="GO" id="GO:0003677">
    <property type="term" value="F:DNA binding"/>
    <property type="evidence" value="ECO:0007669"/>
    <property type="project" value="UniProtKB-UniRule"/>
</dbReference>
<dbReference type="Proteomes" id="UP000663865">
    <property type="component" value="Unassembled WGS sequence"/>
</dbReference>
<dbReference type="InterPro" id="IPR032453">
    <property type="entry name" value="PKNOX/Meis_N"/>
</dbReference>
<keyword evidence="2 5" id="KW-0238">DNA-binding</keyword>
<dbReference type="EMBL" id="CAJNYV010003745">
    <property type="protein sequence ID" value="CAF3607581.1"/>
    <property type="molecule type" value="Genomic_DNA"/>
</dbReference>
<evidence type="ECO:0000313" key="7">
    <source>
        <dbReference type="EMBL" id="CAF3607581.1"/>
    </source>
</evidence>
<proteinExistence type="inferred from homology"/>
<dbReference type="Pfam" id="PF16493">
    <property type="entry name" value="Meis_PKNOX_N"/>
    <property type="match status" value="1"/>
</dbReference>
<dbReference type="AlphaFoldDB" id="A0A818NJ28"/>
<dbReference type="SMART" id="SM00389">
    <property type="entry name" value="HOX"/>
    <property type="match status" value="1"/>
</dbReference>
<comment type="similarity">
    <text evidence="1">Belongs to the TALE/MEIS homeobox family.</text>
</comment>
<keyword evidence="3 5" id="KW-0371">Homeobox</keyword>
<feature type="DNA-binding region" description="Homeobox" evidence="5">
    <location>
        <begin position="182"/>
        <end position="244"/>
    </location>
</feature>
<protein>
    <recommendedName>
        <fullName evidence="6">Homeobox domain-containing protein</fullName>
    </recommendedName>
</protein>
<comment type="subcellular location">
    <subcellularLocation>
        <location evidence="5">Nucleus</location>
    </subcellularLocation>
</comment>
<dbReference type="Gene3D" id="1.10.10.60">
    <property type="entry name" value="Homeodomain-like"/>
    <property type="match status" value="1"/>
</dbReference>
<dbReference type="PROSITE" id="PS50071">
    <property type="entry name" value="HOMEOBOX_2"/>
    <property type="match status" value="1"/>
</dbReference>
<dbReference type="CDD" id="cd00086">
    <property type="entry name" value="homeodomain"/>
    <property type="match status" value="1"/>
</dbReference>
<dbReference type="Pfam" id="PF05920">
    <property type="entry name" value="Homeobox_KN"/>
    <property type="match status" value="1"/>
</dbReference>
<feature type="domain" description="Homeobox" evidence="6">
    <location>
        <begin position="180"/>
        <end position="243"/>
    </location>
</feature>
<evidence type="ECO:0000256" key="2">
    <source>
        <dbReference type="ARBA" id="ARBA00023125"/>
    </source>
</evidence>
<dbReference type="InterPro" id="IPR050224">
    <property type="entry name" value="TALE_homeobox"/>
</dbReference>
<dbReference type="InterPro" id="IPR009057">
    <property type="entry name" value="Homeodomain-like_sf"/>
</dbReference>
<evidence type="ECO:0000256" key="4">
    <source>
        <dbReference type="ARBA" id="ARBA00023242"/>
    </source>
</evidence>
<evidence type="ECO:0000256" key="1">
    <source>
        <dbReference type="ARBA" id="ARBA00009661"/>
    </source>
</evidence>
<evidence type="ECO:0000259" key="6">
    <source>
        <dbReference type="PROSITE" id="PS50071"/>
    </source>
</evidence>
<keyword evidence="4 5" id="KW-0539">Nucleus</keyword>
<dbReference type="FunFam" id="1.10.10.60:FF:000004">
    <property type="entry name" value="Meis2 homeobox isoform 2c"/>
    <property type="match status" value="1"/>
</dbReference>
<accession>A0A818NJ28</accession>
<evidence type="ECO:0000313" key="8">
    <source>
        <dbReference type="Proteomes" id="UP000663865"/>
    </source>
</evidence>
<dbReference type="GO" id="GO:0006355">
    <property type="term" value="P:regulation of DNA-templated transcription"/>
    <property type="evidence" value="ECO:0007669"/>
    <property type="project" value="InterPro"/>
</dbReference>
<dbReference type="PANTHER" id="PTHR11850">
    <property type="entry name" value="HOMEOBOX PROTEIN TRANSCRIPTION FACTORS"/>
    <property type="match status" value="1"/>
</dbReference>
<evidence type="ECO:0000256" key="5">
    <source>
        <dbReference type="PROSITE-ProRule" id="PRU00108"/>
    </source>
</evidence>
<comment type="caution">
    <text evidence="7">The sequence shown here is derived from an EMBL/GenBank/DDBJ whole genome shotgun (WGS) entry which is preliminary data.</text>
</comment>
<dbReference type="InterPro" id="IPR008422">
    <property type="entry name" value="KN_HD"/>
</dbReference>
<reference evidence="7" key="1">
    <citation type="submission" date="2021-02" db="EMBL/GenBank/DDBJ databases">
        <authorList>
            <person name="Nowell W R."/>
        </authorList>
    </citation>
    <scope>NUCLEOTIDE SEQUENCE</scope>
</reference>
<name>A0A818NJ28_9BILA</name>
<dbReference type="SUPFAM" id="SSF46689">
    <property type="entry name" value="Homeodomain-like"/>
    <property type="match status" value="1"/>
</dbReference>
<organism evidence="7 8">
    <name type="scientific">Rotaria socialis</name>
    <dbReference type="NCBI Taxonomy" id="392032"/>
    <lineage>
        <taxon>Eukaryota</taxon>
        <taxon>Metazoa</taxon>
        <taxon>Spiralia</taxon>
        <taxon>Gnathifera</taxon>
        <taxon>Rotifera</taxon>
        <taxon>Eurotatoria</taxon>
        <taxon>Bdelloidea</taxon>
        <taxon>Philodinida</taxon>
        <taxon>Philodinidae</taxon>
        <taxon>Rotaria</taxon>
    </lineage>
</organism>